<dbReference type="Gene3D" id="1.10.340.70">
    <property type="match status" value="1"/>
</dbReference>
<protein>
    <submittedName>
        <fullName evidence="3">Gag-pol polyprotein</fullName>
    </submittedName>
</protein>
<keyword evidence="4" id="KW-1185">Reference proteome</keyword>
<evidence type="ECO:0000259" key="2">
    <source>
        <dbReference type="PROSITE" id="PS50879"/>
    </source>
</evidence>
<gene>
    <name evidence="3" type="primary">gag-pol_21</name>
    <name evidence="3" type="ORF">N1851_006343</name>
</gene>
<organism evidence="3 4">
    <name type="scientific">Merluccius polli</name>
    <name type="common">Benguela hake</name>
    <name type="synonym">Merluccius cadenati</name>
    <dbReference type="NCBI Taxonomy" id="89951"/>
    <lineage>
        <taxon>Eukaryota</taxon>
        <taxon>Metazoa</taxon>
        <taxon>Chordata</taxon>
        <taxon>Craniata</taxon>
        <taxon>Vertebrata</taxon>
        <taxon>Euteleostomi</taxon>
        <taxon>Actinopterygii</taxon>
        <taxon>Neopterygii</taxon>
        <taxon>Teleostei</taxon>
        <taxon>Neoteleostei</taxon>
        <taxon>Acanthomorphata</taxon>
        <taxon>Zeiogadaria</taxon>
        <taxon>Gadariae</taxon>
        <taxon>Gadiformes</taxon>
        <taxon>Gadoidei</taxon>
        <taxon>Merlucciidae</taxon>
        <taxon>Merluccius</taxon>
    </lineage>
</organism>
<dbReference type="SUPFAM" id="SSF56672">
    <property type="entry name" value="DNA/RNA polymerases"/>
    <property type="match status" value="1"/>
</dbReference>
<dbReference type="PANTHER" id="PTHR33064:SF37">
    <property type="entry name" value="RIBONUCLEASE H"/>
    <property type="match status" value="1"/>
</dbReference>
<dbReference type="SUPFAM" id="SSF53098">
    <property type="entry name" value="Ribonuclease H-like"/>
    <property type="match status" value="1"/>
</dbReference>
<dbReference type="Gene3D" id="3.30.70.270">
    <property type="match status" value="2"/>
</dbReference>
<dbReference type="Gene3D" id="3.10.20.370">
    <property type="match status" value="1"/>
</dbReference>
<dbReference type="GO" id="GO:0006259">
    <property type="term" value="P:DNA metabolic process"/>
    <property type="evidence" value="ECO:0007669"/>
    <property type="project" value="UniProtKB-ARBA"/>
</dbReference>
<dbReference type="Proteomes" id="UP001174136">
    <property type="component" value="Unassembled WGS sequence"/>
</dbReference>
<dbReference type="PANTHER" id="PTHR33064">
    <property type="entry name" value="POL PROTEIN"/>
    <property type="match status" value="1"/>
</dbReference>
<dbReference type="PROSITE" id="PS50879">
    <property type="entry name" value="RNASE_H_1"/>
    <property type="match status" value="1"/>
</dbReference>
<dbReference type="Pfam" id="PF17921">
    <property type="entry name" value="Integrase_H2C2"/>
    <property type="match status" value="1"/>
</dbReference>
<comment type="caution">
    <text evidence="3">The sequence shown here is derived from an EMBL/GenBank/DDBJ whole genome shotgun (WGS) entry which is preliminary data.</text>
</comment>
<dbReference type="InterPro" id="IPR002156">
    <property type="entry name" value="RNaseH_domain"/>
</dbReference>
<dbReference type="InterPro" id="IPR012337">
    <property type="entry name" value="RNaseH-like_sf"/>
</dbReference>
<dbReference type="InterPro" id="IPR043128">
    <property type="entry name" value="Rev_trsase/Diguanyl_cyclase"/>
</dbReference>
<feature type="domain" description="RNase H type-1" evidence="2">
    <location>
        <begin position="497"/>
        <end position="657"/>
    </location>
</feature>
<evidence type="ECO:0000256" key="1">
    <source>
        <dbReference type="SAM" id="MobiDB-lite"/>
    </source>
</evidence>
<sequence length="1069" mass="120212">MLIDAPHPTIPPPLHQEQVEIFWLKDFRAWAPDQPIQEVYEEWKEYIVSHDDYYEPTDPPHTTLNVLFHPDDTWTDGWRTEMEGTCHMVRYEHLYIGPQGVATHVHLDDKTRQWYALTETSVPHLTLAVARNHEAKDLGPMMKTAMGVTDWTPTTNVRVHTSPSTKIYRISTDAQSLRALARAEKVDVPRIPTTMRPVIRPEDRPPDVQQMDCIEATNNVLHALATAGYKVKQEKAQLVVQKVKFLGRVIQGNSREMSEDTKTSILAFPKPTVVREMLGFLGLTNYSRNYVPDFTERTTLLRAMVTEVGAKNLNTPLVWTTAGEKAFTDLKQALNQATALAAPRYDKPFHLDVHEKNGQVSAILYQVAPTGRHILHYHSAQLDTPERGMPQCARYMAAAAMALVKTESIRMHHPTVIHTTHGVKAAIEVSQFTVTNYLRQTRQDDLLMDPMISYSTEGVNTAEQLTKGNGGAPHNCSQHITEQLRARSDLRASPLKGEDVETWFTDGCCYKDPQGNNIASWAVVRQERNDDHRYDSRPEYATLRHGVLEDRPSAQKAELMAIIQALEMADKLRLNIYTDSNYVYEMAHLNATQAKVREWKTSTGLPVKHQALVQRLLCAIQLPQEVAILKCKGHSKETTSIARGNEAADEAAKLAGGYVQPTASMLTLMPKSSDTQEPSMHEMLGDLKTMQSYASDYERNYWLDQGCTLDSIGVYRSKLGKPVLANKTAVMMVKTMHATTHQPTKTMAEMISKNWWFPEMNATIANLIAPCEVCQQMNIRPGFKVPLGRFPQPAQPFEELVIDFTDMGRDNRVGTTGHRYLLVIVDRFSHWGDGRAWIQAFEKATYGDDLCLGIFRVIITRATSASATHALETAACTARNPDDTPFDTVRSQYWAALKKAYPTQKRGTAAPRGANTRQLPLPWSVAGLATLTMAVWVIIWLSHIRVESQETGDYEGPVSPLTSPVLHISPTDNPPTGRKGANPRHQGPVARPRPCRKALRSGQPLLPKPPKTPAKTRPKRALHINHTARNNSDSCLREYDGVQIQHTNGTKTLYTIELRTLFTARNWWG</sequence>
<dbReference type="InterPro" id="IPR041577">
    <property type="entry name" value="RT_RNaseH_2"/>
</dbReference>
<dbReference type="Pfam" id="PF17919">
    <property type="entry name" value="RT_RNaseH_2"/>
    <property type="match status" value="1"/>
</dbReference>
<feature type="region of interest" description="Disordered" evidence="1">
    <location>
        <begin position="951"/>
        <end position="1020"/>
    </location>
</feature>
<reference evidence="3" key="1">
    <citation type="journal article" date="2023" name="Front. Mar. Sci.">
        <title>A new Merluccius polli reference genome to investigate the effects of global change in West African waters.</title>
        <authorList>
            <person name="Mateo J.L."/>
            <person name="Blanco-Fernandez C."/>
            <person name="Garcia-Vazquez E."/>
            <person name="Machado-Schiaffino G."/>
        </authorList>
    </citation>
    <scope>NUCLEOTIDE SEQUENCE</scope>
    <source>
        <strain evidence="3">C29</strain>
        <tissue evidence="3">Fin</tissue>
    </source>
</reference>
<evidence type="ECO:0000313" key="3">
    <source>
        <dbReference type="EMBL" id="KAK0152294.1"/>
    </source>
</evidence>
<dbReference type="Gene3D" id="3.30.420.10">
    <property type="entry name" value="Ribonuclease H-like superfamily/Ribonuclease H"/>
    <property type="match status" value="1"/>
</dbReference>
<dbReference type="AlphaFoldDB" id="A0AA47N4V4"/>
<proteinExistence type="predicted"/>
<evidence type="ECO:0000313" key="4">
    <source>
        <dbReference type="Proteomes" id="UP001174136"/>
    </source>
</evidence>
<accession>A0AA47N4V4</accession>
<dbReference type="InterPro" id="IPR043502">
    <property type="entry name" value="DNA/RNA_pol_sf"/>
</dbReference>
<dbReference type="InterPro" id="IPR036397">
    <property type="entry name" value="RNaseH_sf"/>
</dbReference>
<dbReference type="GO" id="GO:0004523">
    <property type="term" value="F:RNA-DNA hybrid ribonuclease activity"/>
    <property type="evidence" value="ECO:0007669"/>
    <property type="project" value="InterPro"/>
</dbReference>
<dbReference type="Pfam" id="PF00075">
    <property type="entry name" value="RNase_H"/>
    <property type="match status" value="1"/>
</dbReference>
<dbReference type="InterPro" id="IPR051320">
    <property type="entry name" value="Viral_Replic_Matur_Polypro"/>
</dbReference>
<name>A0AA47N4V4_MERPO</name>
<dbReference type="EMBL" id="JAOPHQ010001133">
    <property type="protein sequence ID" value="KAK0152294.1"/>
    <property type="molecule type" value="Genomic_DNA"/>
</dbReference>
<dbReference type="InterPro" id="IPR041588">
    <property type="entry name" value="Integrase_H2C2"/>
</dbReference>
<dbReference type="GO" id="GO:0003676">
    <property type="term" value="F:nucleic acid binding"/>
    <property type="evidence" value="ECO:0007669"/>
    <property type="project" value="InterPro"/>
</dbReference>